<evidence type="ECO:0000256" key="1">
    <source>
        <dbReference type="SAM" id="SignalP"/>
    </source>
</evidence>
<dbReference type="EMBL" id="CP150096">
    <property type="protein sequence ID" value="WZN48498.1"/>
    <property type="molecule type" value="Genomic_DNA"/>
</dbReference>
<keyword evidence="1" id="KW-0732">Signal</keyword>
<feature type="chain" id="PRO_5045152771" description="DUF4843 domain-containing protein" evidence="1">
    <location>
        <begin position="23"/>
        <end position="266"/>
    </location>
</feature>
<sequence length="266" mass="30127">MQTFIKNRIFVLLLVLAPFAMASCNKDDIKMERAMQVMVTGYNGSEHALQFSIDTTVFDVSVKNGDYIVKPASVLHFYAMYNYPQSRKNKTLVITDTVTKAVIFRQVLPESGSRAHFNFVYIDGKEVPSQPPAADPNTNKLGFFARNPGSNEPIDIFLYRTEENGNEHRAYLAKNVRPNSWTYVDYLAAENFTTKGMLDKAFICFTKAGTTDQWAFQNDETQSRIAASGLYLPLAGEKGLVQQYFFTPGTWALEVSRMFFVPDRAR</sequence>
<keyword evidence="3" id="KW-1185">Reference proteome</keyword>
<gene>
    <name evidence="2" type="ORF">WJU22_09960</name>
</gene>
<organism evidence="2 3">
    <name type="scientific">Chitinophaga caseinilytica</name>
    <dbReference type="NCBI Taxonomy" id="2267521"/>
    <lineage>
        <taxon>Bacteria</taxon>
        <taxon>Pseudomonadati</taxon>
        <taxon>Bacteroidota</taxon>
        <taxon>Chitinophagia</taxon>
        <taxon>Chitinophagales</taxon>
        <taxon>Chitinophagaceae</taxon>
        <taxon>Chitinophaga</taxon>
    </lineage>
</organism>
<protein>
    <recommendedName>
        <fullName evidence="4">DUF4843 domain-containing protein</fullName>
    </recommendedName>
</protein>
<dbReference type="PROSITE" id="PS51257">
    <property type="entry name" value="PROKAR_LIPOPROTEIN"/>
    <property type="match status" value="1"/>
</dbReference>
<name>A0ABZ2ZAD5_9BACT</name>
<evidence type="ECO:0000313" key="3">
    <source>
        <dbReference type="Proteomes" id="UP001449657"/>
    </source>
</evidence>
<accession>A0ABZ2ZAD5</accession>
<proteinExistence type="predicted"/>
<feature type="signal peptide" evidence="1">
    <location>
        <begin position="1"/>
        <end position="22"/>
    </location>
</feature>
<reference evidence="2 3" key="1">
    <citation type="submission" date="2024-03" db="EMBL/GenBank/DDBJ databases">
        <title>Chitinophaga caseinilytica sp. nov., a casein hydrolysing bacterium isolated from forest soil.</title>
        <authorList>
            <person name="Lee D.S."/>
            <person name="Han D.M."/>
            <person name="Baek J.H."/>
            <person name="Choi D.G."/>
            <person name="Jeon J.H."/>
            <person name="Jeon C.O."/>
        </authorList>
    </citation>
    <scope>NUCLEOTIDE SEQUENCE [LARGE SCALE GENOMIC DNA]</scope>
    <source>
        <strain evidence="2 3">KACC 19118</strain>
    </source>
</reference>
<evidence type="ECO:0000313" key="2">
    <source>
        <dbReference type="EMBL" id="WZN48498.1"/>
    </source>
</evidence>
<dbReference type="Proteomes" id="UP001449657">
    <property type="component" value="Chromosome"/>
</dbReference>
<evidence type="ECO:0008006" key="4">
    <source>
        <dbReference type="Google" id="ProtNLM"/>
    </source>
</evidence>
<dbReference type="RefSeq" id="WP_341843088.1">
    <property type="nucleotide sequence ID" value="NZ_CP149792.1"/>
</dbReference>